<dbReference type="Gene3D" id="1.50.10.20">
    <property type="match status" value="1"/>
</dbReference>
<name>A0ABQ6FME8_9CHLR</name>
<gene>
    <name evidence="1" type="ORF">KDH_16650</name>
    <name evidence="2" type="ORF">KDH_17140</name>
</gene>
<dbReference type="Proteomes" id="UP001344906">
    <property type="component" value="Unassembled WGS sequence"/>
</dbReference>
<dbReference type="SUPFAM" id="SSF48208">
    <property type="entry name" value="Six-hairpin glycosidases"/>
    <property type="match status" value="1"/>
</dbReference>
<dbReference type="InterPro" id="IPR005198">
    <property type="entry name" value="Glyco_hydro_76"/>
</dbReference>
<evidence type="ECO:0000313" key="2">
    <source>
        <dbReference type="EMBL" id="GLV54867.1"/>
    </source>
</evidence>
<organism evidence="2 3">
    <name type="scientific">Dictyobacter halimunensis</name>
    <dbReference type="NCBI Taxonomy" id="3026934"/>
    <lineage>
        <taxon>Bacteria</taxon>
        <taxon>Bacillati</taxon>
        <taxon>Chloroflexota</taxon>
        <taxon>Ktedonobacteria</taxon>
        <taxon>Ktedonobacterales</taxon>
        <taxon>Dictyobacteraceae</taxon>
        <taxon>Dictyobacter</taxon>
    </lineage>
</organism>
<comment type="caution">
    <text evidence="2">The sequence shown here is derived from an EMBL/GenBank/DDBJ whole genome shotgun (WGS) entry which is preliminary data.</text>
</comment>
<evidence type="ECO:0000313" key="1">
    <source>
        <dbReference type="EMBL" id="GLV54818.1"/>
    </source>
</evidence>
<accession>A0ABQ6FME8</accession>
<dbReference type="PANTHER" id="PTHR47791:SF1">
    <property type="entry name" value="ENDO MANNANASE, GH76 FAMILY (EUROFUNG)"/>
    <property type="match status" value="1"/>
</dbReference>
<dbReference type="EMBL" id="BSRI01000001">
    <property type="protein sequence ID" value="GLV54818.1"/>
    <property type="molecule type" value="Genomic_DNA"/>
</dbReference>
<dbReference type="PANTHER" id="PTHR47791">
    <property type="entry name" value="MEIOTICALLY UP-REGULATED GENE 191 PROTEIN"/>
    <property type="match status" value="1"/>
</dbReference>
<keyword evidence="3" id="KW-1185">Reference proteome</keyword>
<protein>
    <recommendedName>
        <fullName evidence="4">Glycosyl hydrolase</fullName>
    </recommendedName>
</protein>
<evidence type="ECO:0008006" key="4">
    <source>
        <dbReference type="Google" id="ProtNLM"/>
    </source>
</evidence>
<proteinExistence type="predicted"/>
<sequence length="330" mass="37597">MYNYQSHIEGGLTALQQWYNPKRGLWESTGWWNAANIVWTLSDYLGRTHNPVYLNTIREIFAKHRGGNFINDFYDDEGWWALAWIKAYDQIGEPAYLAMARTIFADMEGGWDGYCGGGIWWSKERTYKNAIANELFFTVAAYLQHRVADEVARTYYLGRAYQSWLWFWRSGLINHNYLVNDGLDEFCQNNGDVTWTYNQGVILGGLTEMYRITNDHAYLDVAERIADATIAILVDRNGILREPCEDGDCGADGPQFKGIFMRNLANLYTVLPKASYQRFMHNNARAIVSNNPPGNYQFGLKWSEPPDSSDAARQCSALDALLAATSCATT</sequence>
<reference evidence="2 3" key="1">
    <citation type="submission" date="2023-02" db="EMBL/GenBank/DDBJ databases">
        <title>Dictyobacter halimunensis sp. nov., a new member of the class Ktedonobacteria from forest soil in a geothermal area.</title>
        <authorList>
            <person name="Rachmania M.K."/>
            <person name="Ningsih F."/>
            <person name="Sakai Y."/>
            <person name="Yabe S."/>
            <person name="Yokota A."/>
            <person name="Sjamsuridzal W."/>
        </authorList>
    </citation>
    <scope>NUCLEOTIDE SEQUENCE [LARGE SCALE GENOMIC DNA]</scope>
    <source>
        <strain evidence="2 3">S3.2.2.5</strain>
    </source>
</reference>
<dbReference type="EMBL" id="BSRI01000001">
    <property type="protein sequence ID" value="GLV54867.1"/>
    <property type="molecule type" value="Genomic_DNA"/>
</dbReference>
<evidence type="ECO:0000313" key="3">
    <source>
        <dbReference type="Proteomes" id="UP001344906"/>
    </source>
</evidence>
<dbReference type="RefSeq" id="WP_338248685.1">
    <property type="nucleotide sequence ID" value="NZ_BSRI01000001.1"/>
</dbReference>
<dbReference type="InterPro" id="IPR053169">
    <property type="entry name" value="MUG_Protein"/>
</dbReference>
<dbReference type="Pfam" id="PF03663">
    <property type="entry name" value="Glyco_hydro_76"/>
    <property type="match status" value="1"/>
</dbReference>
<dbReference type="InterPro" id="IPR008928">
    <property type="entry name" value="6-hairpin_glycosidase_sf"/>
</dbReference>